<dbReference type="EMBL" id="LT906449">
    <property type="protein sequence ID" value="SNV03739.1"/>
    <property type="molecule type" value="Genomic_DNA"/>
</dbReference>
<dbReference type="EMBL" id="CP014227">
    <property type="protein sequence ID" value="AMD85272.1"/>
    <property type="molecule type" value="Genomic_DNA"/>
</dbReference>
<proteinExistence type="predicted"/>
<evidence type="ECO:0000313" key="3">
    <source>
        <dbReference type="Proteomes" id="UP000065822"/>
    </source>
</evidence>
<reference evidence="1 3" key="1">
    <citation type="submission" date="2016-02" db="EMBL/GenBank/DDBJ databases">
        <authorList>
            <person name="Holder M.E."/>
            <person name="Ajami N.J."/>
            <person name="Petrosino J.F."/>
        </authorList>
    </citation>
    <scope>NUCLEOTIDE SEQUENCE [LARGE SCALE GENOMIC DNA]</scope>
    <source>
        <strain evidence="1 3">CCUG 32990</strain>
    </source>
</reference>
<dbReference type="Proteomes" id="UP000065822">
    <property type="component" value="Chromosome"/>
</dbReference>
<dbReference type="RefSeq" id="WP_066429572.1">
    <property type="nucleotide sequence ID" value="NZ_CP014227.1"/>
</dbReference>
<dbReference type="Proteomes" id="UP000215539">
    <property type="component" value="Chromosome 1"/>
</dbReference>
<name>A0AAX2GVU2_9FLAO</name>
<sequence length="116" mass="13901">MLKLVHYAFKEEVTYERFVELMNLERSVFRVNNYAVQFRPKSRGKEARITLTEEVAGEFCFYHISFGEDKKPVLKTQDDNDYHLEVYEVPLCEARMYHKAAVLFEKFYTVLMRSEV</sequence>
<evidence type="ECO:0000313" key="1">
    <source>
        <dbReference type="EMBL" id="AMD85272.1"/>
    </source>
</evidence>
<evidence type="ECO:0000313" key="4">
    <source>
        <dbReference type="Proteomes" id="UP000215539"/>
    </source>
</evidence>
<organism evidence="2 4">
    <name type="scientific">Capnocytophaga haemolytica</name>
    <dbReference type="NCBI Taxonomy" id="45243"/>
    <lineage>
        <taxon>Bacteria</taxon>
        <taxon>Pseudomonadati</taxon>
        <taxon>Bacteroidota</taxon>
        <taxon>Flavobacteriia</taxon>
        <taxon>Flavobacteriales</taxon>
        <taxon>Flavobacteriaceae</taxon>
        <taxon>Capnocytophaga</taxon>
    </lineage>
</organism>
<protein>
    <submittedName>
        <fullName evidence="2">Uncharacterized protein</fullName>
    </submittedName>
</protein>
<dbReference type="AlphaFoldDB" id="A0AAX2GVU2"/>
<dbReference type="KEGG" id="chg:AXF12_06970"/>
<gene>
    <name evidence="1" type="ORF">AXF12_06970</name>
    <name evidence="2" type="ORF">SAMEA44541418_00307</name>
</gene>
<accession>A0AAX2GVU2</accession>
<keyword evidence="3" id="KW-1185">Reference proteome</keyword>
<reference evidence="2 4" key="2">
    <citation type="submission" date="2017-06" db="EMBL/GenBank/DDBJ databases">
        <authorList>
            <consortium name="Pathogen Informatics"/>
        </authorList>
    </citation>
    <scope>NUCLEOTIDE SEQUENCE [LARGE SCALE GENOMIC DNA]</scope>
    <source>
        <strain evidence="2 4">NCTC12947</strain>
    </source>
</reference>
<evidence type="ECO:0000313" key="2">
    <source>
        <dbReference type="EMBL" id="SNV03739.1"/>
    </source>
</evidence>